<dbReference type="EMBL" id="JAKGUD010000014">
    <property type="protein sequence ID" value="MCF4143364.1"/>
    <property type="molecule type" value="Genomic_DNA"/>
</dbReference>
<dbReference type="PANTHER" id="PTHR43197:SF1">
    <property type="entry name" value="UTP--GLUCOSE-1-PHOSPHATE URIDYLYLTRANSFERASE"/>
    <property type="match status" value="1"/>
</dbReference>
<comment type="similarity">
    <text evidence="1">Belongs to the UDPGP type 2 family.</text>
</comment>
<evidence type="ECO:0000313" key="8">
    <source>
        <dbReference type="Proteomes" id="UP001200430"/>
    </source>
</evidence>
<dbReference type="Pfam" id="PF00483">
    <property type="entry name" value="NTP_transferase"/>
    <property type="match status" value="1"/>
</dbReference>
<keyword evidence="4 7" id="KW-0548">Nucleotidyltransferase</keyword>
<evidence type="ECO:0000313" key="7">
    <source>
        <dbReference type="EMBL" id="MCF4143364.1"/>
    </source>
</evidence>
<dbReference type="GO" id="GO:0016779">
    <property type="term" value="F:nucleotidyltransferase activity"/>
    <property type="evidence" value="ECO:0007669"/>
    <property type="project" value="UniProtKB-KW"/>
</dbReference>
<dbReference type="CDD" id="cd02541">
    <property type="entry name" value="UGPase_prokaryotic"/>
    <property type="match status" value="1"/>
</dbReference>
<dbReference type="InterPro" id="IPR029044">
    <property type="entry name" value="Nucleotide-diphossugar_trans"/>
</dbReference>
<keyword evidence="3" id="KW-0808">Transferase</keyword>
<comment type="caution">
    <text evidence="7">The sequence shown here is derived from an EMBL/GenBank/DDBJ whole genome shotgun (WGS) entry which is preliminary data.</text>
</comment>
<evidence type="ECO:0000256" key="3">
    <source>
        <dbReference type="ARBA" id="ARBA00022679"/>
    </source>
</evidence>
<dbReference type="InterPro" id="IPR005771">
    <property type="entry name" value="GalU_uridylyltTrfase_bac/arc"/>
</dbReference>
<evidence type="ECO:0000256" key="5">
    <source>
        <dbReference type="ARBA" id="ARBA00048128"/>
    </source>
</evidence>
<proteinExistence type="inferred from homology"/>
<evidence type="ECO:0000256" key="1">
    <source>
        <dbReference type="ARBA" id="ARBA00006890"/>
    </source>
</evidence>
<dbReference type="PANTHER" id="PTHR43197">
    <property type="entry name" value="UTP--GLUCOSE-1-PHOSPHATE URIDYLYLTRANSFERASE"/>
    <property type="match status" value="1"/>
</dbReference>
<protein>
    <recommendedName>
        <fullName evidence="2">UTP--glucose-1-phosphate uridylyltransferase</fullName>
        <ecNumber evidence="2">2.7.7.9</ecNumber>
    </recommendedName>
</protein>
<evidence type="ECO:0000256" key="4">
    <source>
        <dbReference type="ARBA" id="ARBA00022695"/>
    </source>
</evidence>
<name>A0ABS9ERN4_9BACT</name>
<feature type="domain" description="Nucleotidyl transferase" evidence="6">
    <location>
        <begin position="11"/>
        <end position="267"/>
    </location>
</feature>
<organism evidence="7 8">
    <name type="scientific">Dethiosulfovibrio marinus</name>
    <dbReference type="NCBI Taxonomy" id="133532"/>
    <lineage>
        <taxon>Bacteria</taxon>
        <taxon>Thermotogati</taxon>
        <taxon>Synergistota</taxon>
        <taxon>Synergistia</taxon>
        <taxon>Synergistales</taxon>
        <taxon>Dethiosulfovibrionaceae</taxon>
        <taxon>Dethiosulfovibrio</taxon>
    </lineage>
</organism>
<dbReference type="SUPFAM" id="SSF53448">
    <property type="entry name" value="Nucleotide-diphospho-sugar transferases"/>
    <property type="match status" value="1"/>
</dbReference>
<dbReference type="EC" id="2.7.7.9" evidence="2"/>
<accession>A0ABS9ERN4</accession>
<dbReference type="RefSeq" id="WP_236100066.1">
    <property type="nucleotide sequence ID" value="NZ_JAKGUD010000014.1"/>
</dbReference>
<keyword evidence="8" id="KW-1185">Reference proteome</keyword>
<comment type="catalytic activity">
    <reaction evidence="5">
        <text>alpha-D-glucose 1-phosphate + UTP + H(+) = UDP-alpha-D-glucose + diphosphate</text>
        <dbReference type="Rhea" id="RHEA:19889"/>
        <dbReference type="ChEBI" id="CHEBI:15378"/>
        <dbReference type="ChEBI" id="CHEBI:33019"/>
        <dbReference type="ChEBI" id="CHEBI:46398"/>
        <dbReference type="ChEBI" id="CHEBI:58601"/>
        <dbReference type="ChEBI" id="CHEBI:58885"/>
        <dbReference type="EC" id="2.7.7.9"/>
    </reaction>
</comment>
<dbReference type="Gene3D" id="3.90.550.10">
    <property type="entry name" value="Spore Coat Polysaccharide Biosynthesis Protein SpsA, Chain A"/>
    <property type="match status" value="1"/>
</dbReference>
<evidence type="ECO:0000259" key="6">
    <source>
        <dbReference type="Pfam" id="PF00483"/>
    </source>
</evidence>
<evidence type="ECO:0000256" key="2">
    <source>
        <dbReference type="ARBA" id="ARBA00012415"/>
    </source>
</evidence>
<gene>
    <name evidence="7" type="ORF">L2W38_11130</name>
</gene>
<sequence length="288" mass="31665">MTHFECIFPVAGLGTRFLPATKEIPKEMIPLLDRPVIHYGVDEARNSGCSRMIMVTGRSKGCLEDYFDRSWELERILEARGKERLLGVVRETSSMGDILSVRQNAPLGLGHAVLCGEPLCNGEFFSVILPDDVMEGEPPVLRQLIDVHDTLGGSVLALEEVSDAEVSRYGMVAVEPSGTEGVFRITDMVEKPSAADAPSRLAVMGRYVLSRRIFDLLKSQPKGAGGEYQLTDGIRTLIDEEPVWGVVYKGERYDCGTLEGWLDANVRMACRRKDLAGVVERAMSSAGK</sequence>
<dbReference type="InterPro" id="IPR005835">
    <property type="entry name" value="NTP_transferase_dom"/>
</dbReference>
<dbReference type="Proteomes" id="UP001200430">
    <property type="component" value="Unassembled WGS sequence"/>
</dbReference>
<reference evidence="7 8" key="1">
    <citation type="submission" date="2022-01" db="EMBL/GenBank/DDBJ databases">
        <title>Dethiosulfovibrio faecalis sp. nov., a novel proteolytic, non-sulfur-reducing bacterium isolated from a marine aquaculture solid waste bioreactor.</title>
        <authorList>
            <person name="Grabowski S."/>
            <person name="Apolinario E."/>
            <person name="Schneider N."/>
            <person name="Marshall C.W."/>
            <person name="Sowers K.R."/>
        </authorList>
    </citation>
    <scope>NUCLEOTIDE SEQUENCE [LARGE SCALE GENOMIC DNA]</scope>
    <source>
        <strain evidence="7 8">DSM 12537</strain>
    </source>
</reference>